<reference evidence="1 2" key="1">
    <citation type="journal article" date="2011" name="PLoS ONE">
        <title>Complete genome sequence and comparative analysis of the fish pathogen Lactococcus garvieae.</title>
        <authorList>
            <person name="Morita H."/>
            <person name="Toh H."/>
            <person name="Oshima K."/>
            <person name="Yoshizaki M."/>
            <person name="Kawanishi M."/>
            <person name="Nakaya K."/>
            <person name="Suzuki T."/>
            <person name="Miyauchi E."/>
            <person name="Ishii Y."/>
            <person name="Tanabe S."/>
            <person name="Murakami M."/>
            <person name="Hattori M."/>
        </authorList>
    </citation>
    <scope>NUCLEOTIDE SEQUENCE [LARGE SCALE GENOMIC DNA]</scope>
    <source>
        <strain evidence="1 2">Lg2</strain>
    </source>
</reference>
<protein>
    <submittedName>
        <fullName evidence="1">Uncharacterized protein</fullName>
    </submittedName>
</protein>
<name>F9VEQ9_LACGL</name>
<evidence type="ECO:0000313" key="2">
    <source>
        <dbReference type="Proteomes" id="UP000008520"/>
    </source>
</evidence>
<sequence length="44" mass="5362">MTAFKQKFFFVFPIGFSVNFNIDYGKMRMYWAFISQDKLVKEKI</sequence>
<evidence type="ECO:0000313" key="1">
    <source>
        <dbReference type="EMBL" id="BAK60810.1"/>
    </source>
</evidence>
<keyword evidence="2" id="KW-1185">Reference proteome</keyword>
<dbReference type="EMBL" id="AP009333">
    <property type="protein sequence ID" value="BAK60810.1"/>
    <property type="molecule type" value="Genomic_DNA"/>
</dbReference>
<dbReference type="KEGG" id="lgv:LCGL_1350"/>
<dbReference type="Proteomes" id="UP000008520">
    <property type="component" value="Chromosome"/>
</dbReference>
<dbReference type="STRING" id="420890.LCGL_1350"/>
<proteinExistence type="predicted"/>
<organism evidence="1 2">
    <name type="scientific">Lactococcus garvieae (strain Lg2)</name>
    <name type="common">Enterococcus seriolicida</name>
    <dbReference type="NCBI Taxonomy" id="420890"/>
    <lineage>
        <taxon>Bacteria</taxon>
        <taxon>Bacillati</taxon>
        <taxon>Bacillota</taxon>
        <taxon>Bacilli</taxon>
        <taxon>Lactobacillales</taxon>
        <taxon>Streptococcaceae</taxon>
        <taxon>Lactococcus</taxon>
    </lineage>
</organism>
<gene>
    <name evidence="1" type="ordered locus">LCGL_1350</name>
</gene>
<dbReference type="AlphaFoldDB" id="F9VEQ9"/>
<dbReference type="HOGENOM" id="CLU_3217823_0_0_9"/>
<accession>F9VEQ9</accession>